<proteinExistence type="predicted"/>
<dbReference type="AlphaFoldDB" id="A0A2Z2N3E4"/>
<protein>
    <recommendedName>
        <fullName evidence="1">S-layer protein outer domain-containing protein</fullName>
    </recommendedName>
</protein>
<dbReference type="InterPro" id="IPR022651">
    <property type="entry name" value="S_layer_C"/>
</dbReference>
<dbReference type="Pfam" id="PF05124">
    <property type="entry name" value="S_layer_C"/>
    <property type="match status" value="1"/>
</dbReference>
<dbReference type="KEGG" id="trl:A3L10_02850"/>
<evidence type="ECO:0000259" key="1">
    <source>
        <dbReference type="Pfam" id="PF05124"/>
    </source>
</evidence>
<accession>A0A2Z2N3E4</accession>
<dbReference type="Proteomes" id="UP000250085">
    <property type="component" value="Chromosome"/>
</dbReference>
<feature type="domain" description="S-layer protein outer" evidence="1">
    <location>
        <begin position="460"/>
        <end position="570"/>
    </location>
</feature>
<evidence type="ECO:0000313" key="3">
    <source>
        <dbReference type="Proteomes" id="UP000250085"/>
    </source>
</evidence>
<name>A0A2Z2N3E4_9EURY</name>
<dbReference type="OrthoDB" id="148350at2157"/>
<sequence>MRRLTALIILVFLVSTAVPASSYDIDSKTTVVVHSNYELLGVLYYLAYGSQDPFIIYRGQYLHDVESWFGQYQNHKAVEMLKEYLADANSISERDYKLLYLDQVALSLPAGMQVGVSQSQVEALARFLDVDVGWMSEFLTALKDFAEKTDFMEFYNSHKEFYQEDIELYADALELLPPKDFMDRYMDLTEIEFRFVHSYLVAFHAHAYRPRGVYGLAGIQPLVRRVPQRTLWSYRTARDTMFGLSLNKDYLDNPGLDRLNYLGMVYHELGHDISNPTLNFYDYLPRELSYLESTIEDDMPYLAVYDIHFWGDYGMIYEGFADGWEDFAIMNVDPEYAELAMWMQRGWGEFWIDDMIELYEKYANESAQNNRDIRMYIQNIAEELKERIPEENASILYQQRVPVTPLRTFDRGAVTGKVVVVYGTQNPDPKGKEYDRETAELIADNLKIFYSQWNGSVEIVVKADVNVTEDELGENLVLVGGPAANSVVAEMQEHFPLHFVKEGDYWVIDHNINWSVDSFIITENESDPVLKGQLDLSDDLTAALLLAVRNPNNPENYIVWIAGADRYGTRLFRNPTYYLSSYEIFTGKEMEMGFYVQPLASP</sequence>
<dbReference type="GeneID" id="33327751"/>
<dbReference type="RefSeq" id="WP_088866314.1">
    <property type="nucleotide sequence ID" value="NZ_CP015106.1"/>
</dbReference>
<dbReference type="Pfam" id="PF16286">
    <property type="entry name" value="DUF4932"/>
    <property type="match status" value="1"/>
</dbReference>
<dbReference type="InterPro" id="IPR032560">
    <property type="entry name" value="DUF4932"/>
</dbReference>
<keyword evidence="3" id="KW-1185">Reference proteome</keyword>
<reference evidence="2 3" key="1">
    <citation type="submission" date="2016-04" db="EMBL/GenBank/DDBJ databases">
        <title>Complete genome sequence of Thermococcus radiotolerans type strain EJ2.</title>
        <authorList>
            <person name="Oger P.M."/>
        </authorList>
    </citation>
    <scope>NUCLEOTIDE SEQUENCE [LARGE SCALE GENOMIC DNA]</scope>
    <source>
        <strain evidence="2 3">EJ2</strain>
    </source>
</reference>
<gene>
    <name evidence="2" type="ORF">A3L10_02850</name>
</gene>
<evidence type="ECO:0000313" key="2">
    <source>
        <dbReference type="EMBL" id="ASJ14122.1"/>
    </source>
</evidence>
<dbReference type="EMBL" id="CP015106">
    <property type="protein sequence ID" value="ASJ14122.1"/>
    <property type="molecule type" value="Genomic_DNA"/>
</dbReference>
<organism evidence="2 3">
    <name type="scientific">Thermococcus radiotolerans</name>
    <dbReference type="NCBI Taxonomy" id="187880"/>
    <lineage>
        <taxon>Archaea</taxon>
        <taxon>Methanobacteriati</taxon>
        <taxon>Methanobacteriota</taxon>
        <taxon>Thermococci</taxon>
        <taxon>Thermococcales</taxon>
        <taxon>Thermococcaceae</taxon>
        <taxon>Thermococcus</taxon>
    </lineage>
</organism>